<evidence type="ECO:0000313" key="3">
    <source>
        <dbReference type="Proteomes" id="UP000649573"/>
    </source>
</evidence>
<dbReference type="SUPFAM" id="SSF48576">
    <property type="entry name" value="Terpenoid synthases"/>
    <property type="match status" value="1"/>
</dbReference>
<protein>
    <submittedName>
        <fullName evidence="2">Uncharacterized protein</fullName>
    </submittedName>
</protein>
<comment type="caution">
    <text evidence="2">The sequence shown here is derived from an EMBL/GenBank/DDBJ whole genome shotgun (WGS) entry which is preliminary data.</text>
</comment>
<accession>A0ABQ2VKC1</accession>
<name>A0ABQ2VKC1_9PSEU</name>
<feature type="region of interest" description="Disordered" evidence="1">
    <location>
        <begin position="80"/>
        <end position="103"/>
    </location>
</feature>
<sequence>MVKDRATHEAINIGKTSAMMELGLVVGCMSSPLWPVELTHLRQAIREFGLGFQYAHDIEDIQALAGRVRAAAVQDGRLRHRVGQLHPARHPSVGGSRGGHQAR</sequence>
<gene>
    <name evidence="2" type="ORF">GCM10010178_92150</name>
</gene>
<dbReference type="EMBL" id="BMRE01000127">
    <property type="protein sequence ID" value="GGU88063.1"/>
    <property type="molecule type" value="Genomic_DNA"/>
</dbReference>
<evidence type="ECO:0000256" key="1">
    <source>
        <dbReference type="SAM" id="MobiDB-lite"/>
    </source>
</evidence>
<evidence type="ECO:0000313" key="2">
    <source>
        <dbReference type="EMBL" id="GGU88063.1"/>
    </source>
</evidence>
<feature type="compositionally biased region" description="Basic residues" evidence="1">
    <location>
        <begin position="80"/>
        <end position="89"/>
    </location>
</feature>
<dbReference type="InterPro" id="IPR008949">
    <property type="entry name" value="Isoprenoid_synthase_dom_sf"/>
</dbReference>
<reference evidence="3" key="1">
    <citation type="journal article" date="2019" name="Int. J. Syst. Evol. Microbiol.">
        <title>The Global Catalogue of Microorganisms (GCM) 10K type strain sequencing project: providing services to taxonomists for standard genome sequencing and annotation.</title>
        <authorList>
            <consortium name="The Broad Institute Genomics Platform"/>
            <consortium name="The Broad Institute Genome Sequencing Center for Infectious Disease"/>
            <person name="Wu L."/>
            <person name="Ma J."/>
        </authorList>
    </citation>
    <scope>NUCLEOTIDE SEQUENCE [LARGE SCALE GENOMIC DNA]</scope>
    <source>
        <strain evidence="3">JCM 3296</strain>
    </source>
</reference>
<dbReference type="Gene3D" id="1.10.600.10">
    <property type="entry name" value="Farnesyl Diphosphate Synthase"/>
    <property type="match status" value="1"/>
</dbReference>
<organism evidence="2 3">
    <name type="scientific">Lentzea flava</name>
    <dbReference type="NCBI Taxonomy" id="103732"/>
    <lineage>
        <taxon>Bacteria</taxon>
        <taxon>Bacillati</taxon>
        <taxon>Actinomycetota</taxon>
        <taxon>Actinomycetes</taxon>
        <taxon>Pseudonocardiales</taxon>
        <taxon>Pseudonocardiaceae</taxon>
        <taxon>Lentzea</taxon>
    </lineage>
</organism>
<proteinExistence type="predicted"/>
<dbReference type="Proteomes" id="UP000649573">
    <property type="component" value="Unassembled WGS sequence"/>
</dbReference>
<keyword evidence="3" id="KW-1185">Reference proteome</keyword>